<dbReference type="Gramene" id="Mp5g11750.1">
    <property type="protein sequence ID" value="Mp5g11750.1.cds1"/>
    <property type="gene ID" value="Mp5g11750"/>
</dbReference>
<dbReference type="SMART" id="SM00368">
    <property type="entry name" value="LRR_RI"/>
    <property type="match status" value="5"/>
</dbReference>
<dbReference type="Pfam" id="PF08477">
    <property type="entry name" value="Roc"/>
    <property type="match status" value="1"/>
</dbReference>
<dbReference type="PANTHER" id="PTHR47679">
    <property type="entry name" value="PROTEIN TORNADO 1"/>
    <property type="match status" value="1"/>
</dbReference>
<dbReference type="OrthoDB" id="537968at2759"/>
<proteinExistence type="predicted"/>
<dbReference type="PANTHER" id="PTHR47679:SF2">
    <property type="entry name" value="C-TERMINAL OF ROC (COR) DOMAIN-CONTAINING PROTEIN"/>
    <property type="match status" value="1"/>
</dbReference>
<evidence type="ECO:0000313" key="2">
    <source>
        <dbReference type="EMBL" id="PTQ29321.1"/>
    </source>
</evidence>
<evidence type="ECO:0000313" key="3">
    <source>
        <dbReference type="Proteomes" id="UP000244005"/>
    </source>
</evidence>
<dbReference type="Gene3D" id="3.40.50.300">
    <property type="entry name" value="P-loop containing nucleotide triphosphate hydrolases"/>
    <property type="match status" value="1"/>
</dbReference>
<organism evidence="2 3">
    <name type="scientific">Marchantia polymorpha</name>
    <name type="common">Common liverwort</name>
    <name type="synonym">Marchantia aquatica</name>
    <dbReference type="NCBI Taxonomy" id="3197"/>
    <lineage>
        <taxon>Eukaryota</taxon>
        <taxon>Viridiplantae</taxon>
        <taxon>Streptophyta</taxon>
        <taxon>Embryophyta</taxon>
        <taxon>Marchantiophyta</taxon>
        <taxon>Marchantiopsida</taxon>
        <taxon>Marchantiidae</taxon>
        <taxon>Marchantiales</taxon>
        <taxon>Marchantiaceae</taxon>
        <taxon>Marchantia</taxon>
    </lineage>
</organism>
<dbReference type="EMBL" id="KZ772813">
    <property type="protein sequence ID" value="PTQ29321.1"/>
    <property type="molecule type" value="Genomic_DNA"/>
</dbReference>
<feature type="compositionally biased region" description="Basic and acidic residues" evidence="1">
    <location>
        <begin position="28"/>
        <end position="46"/>
    </location>
</feature>
<dbReference type="AlphaFoldDB" id="A0A2R6W636"/>
<gene>
    <name evidence="2" type="ORF">MARPO_0143s0004</name>
</gene>
<dbReference type="SUPFAM" id="SSF52047">
    <property type="entry name" value="RNI-like"/>
    <property type="match status" value="1"/>
</dbReference>
<feature type="compositionally biased region" description="Basic and acidic residues" evidence="1">
    <location>
        <begin position="68"/>
        <end position="89"/>
    </location>
</feature>
<evidence type="ECO:0000256" key="1">
    <source>
        <dbReference type="SAM" id="MobiDB-lite"/>
    </source>
</evidence>
<dbReference type="GO" id="GO:0009926">
    <property type="term" value="P:auxin polar transport"/>
    <property type="evidence" value="ECO:0000318"/>
    <property type="project" value="GO_Central"/>
</dbReference>
<dbReference type="InterPro" id="IPR032675">
    <property type="entry name" value="LRR_dom_sf"/>
</dbReference>
<name>A0A2R6W636_MARPO</name>
<dbReference type="SUPFAM" id="SSF52540">
    <property type="entry name" value="P-loop containing nucleoside triphosphate hydrolases"/>
    <property type="match status" value="1"/>
</dbReference>
<dbReference type="InterPro" id="IPR027417">
    <property type="entry name" value="P-loop_NTPase"/>
</dbReference>
<keyword evidence="3" id="KW-1185">Reference proteome</keyword>
<dbReference type="Proteomes" id="UP000244005">
    <property type="component" value="Unassembled WGS sequence"/>
</dbReference>
<feature type="region of interest" description="Disordered" evidence="1">
    <location>
        <begin position="28"/>
        <end position="90"/>
    </location>
</feature>
<accession>A0A2R6W636</accession>
<sequence length="1106" mass="123719">MEAASSSITMFEDNFENQMILELEMKEIQDCRLDPEDREGQDRHREDEDDDDDLESHRTSIVLEDDFERGRGENPELRLSVDPEGRTQDSDTLIRASWSAHDPEDMPQEILALSANLFQEGCSANSEKEYKACMLVDPEEIQQLLAASVNVVQDLLESWNPELEKDVEDRLMEELDLVTELDLEISNMSNDRVGALGRALQQRALPKLETVKLFSIRSGLGDPNQGRAIMEIFRAIEMGNLSNLRVLELFNTSVGAAAAKALAAAISAGHSAGLQTLKVLDNIGDLGLIELSAALEAGHAPALKTLGLGFFAHVSRARSKGLHIFQGAEALGRAFQSGKIPLLEHLELWGIVEQAAVIAIFRALESALISKGFKSLKLYECEVGLGGARAIARALVSAKFATLTKLDLSSCKSLRDGGLPELFRAFKSKNLNSLQELALDHVCMGEPGLLEMAALLEAGHLPTLLRLSMEGQDSGHISDACAEALVRAYRNNHFLYATIKVRWANESMRNNAEGFRWRNVRLRKRSLKLLRSEPDVAATHAKVFLCGPPKVGKTTLRKSLCRTHWESLTSTERNRAEERTRGIEVSEIVHKNLVLGVWDLAGQPEYHLLHSAFLPDLGLGEGQATIFVIVCSANYSGRKDVAKAQKEIEYWMRFISSSSSDAGGAPDSKRHVFVVLNSFEGDHSCHPLDDWTHILQVCGKKFDQSVVLHSEPFILNAMYRKEVRHFKKRLVKMADDLLRTRRMPKMCLELQKWIAQWLKGHRQYPVLEWKEYFSTLAGGVFPQHKLRLATEYLHEAGQLIFFREGALQEGGLAHESYVILDTDWFCRSIVGNVLLPDAMLRPGETSLRLQMRADGSVSLAALQAYLPRQLSDELQVREVVAMLLRLGLAYKIGADDIFIPALMETDAIPSYWQLRIADQWVMGFALAVADSETSLLPITIFRQLQVELARNVDFGGRSDSQFAAGRNLITFKHKGMAVMVEYDADPTNRLDVLVRPLLRVANRRGQVNLAHALVKMMVQISARCCPGVRLDRKVVEPWPADEGLQAMEQRNVRTSVAEVKRWVKRDGIGQPTSMVLGNEVIFGDMLLSDNDLLEIRRSIELEKDLM</sequence>
<reference evidence="3" key="1">
    <citation type="journal article" date="2017" name="Cell">
        <title>Insights into land plant evolution garnered from the Marchantia polymorpha genome.</title>
        <authorList>
            <person name="Bowman J.L."/>
            <person name="Kohchi T."/>
            <person name="Yamato K.T."/>
            <person name="Jenkins J."/>
            <person name="Shu S."/>
            <person name="Ishizaki K."/>
            <person name="Yamaoka S."/>
            <person name="Nishihama R."/>
            <person name="Nakamura Y."/>
            <person name="Berger F."/>
            <person name="Adam C."/>
            <person name="Aki S.S."/>
            <person name="Althoff F."/>
            <person name="Araki T."/>
            <person name="Arteaga-Vazquez M.A."/>
            <person name="Balasubrmanian S."/>
            <person name="Barry K."/>
            <person name="Bauer D."/>
            <person name="Boehm C.R."/>
            <person name="Briginshaw L."/>
            <person name="Caballero-Perez J."/>
            <person name="Catarino B."/>
            <person name="Chen F."/>
            <person name="Chiyoda S."/>
            <person name="Chovatia M."/>
            <person name="Davies K.M."/>
            <person name="Delmans M."/>
            <person name="Demura T."/>
            <person name="Dierschke T."/>
            <person name="Dolan L."/>
            <person name="Dorantes-Acosta A.E."/>
            <person name="Eklund D.M."/>
            <person name="Florent S.N."/>
            <person name="Flores-Sandoval E."/>
            <person name="Fujiyama A."/>
            <person name="Fukuzawa H."/>
            <person name="Galik B."/>
            <person name="Grimanelli D."/>
            <person name="Grimwood J."/>
            <person name="Grossniklaus U."/>
            <person name="Hamada T."/>
            <person name="Haseloff J."/>
            <person name="Hetherington A.J."/>
            <person name="Higo A."/>
            <person name="Hirakawa Y."/>
            <person name="Hundley H.N."/>
            <person name="Ikeda Y."/>
            <person name="Inoue K."/>
            <person name="Inoue S.I."/>
            <person name="Ishida S."/>
            <person name="Jia Q."/>
            <person name="Kakita M."/>
            <person name="Kanazawa T."/>
            <person name="Kawai Y."/>
            <person name="Kawashima T."/>
            <person name="Kennedy M."/>
            <person name="Kinose K."/>
            <person name="Kinoshita T."/>
            <person name="Kohara Y."/>
            <person name="Koide E."/>
            <person name="Komatsu K."/>
            <person name="Kopischke S."/>
            <person name="Kubo M."/>
            <person name="Kyozuka J."/>
            <person name="Lagercrantz U."/>
            <person name="Lin S.S."/>
            <person name="Lindquist E."/>
            <person name="Lipzen A.M."/>
            <person name="Lu C.W."/>
            <person name="De Luna E."/>
            <person name="Martienssen R.A."/>
            <person name="Minamino N."/>
            <person name="Mizutani M."/>
            <person name="Mizutani M."/>
            <person name="Mochizuki N."/>
            <person name="Monte I."/>
            <person name="Mosher R."/>
            <person name="Nagasaki H."/>
            <person name="Nakagami H."/>
            <person name="Naramoto S."/>
            <person name="Nishitani K."/>
            <person name="Ohtani M."/>
            <person name="Okamoto T."/>
            <person name="Okumura M."/>
            <person name="Phillips J."/>
            <person name="Pollak B."/>
            <person name="Reinders A."/>
            <person name="Rovekamp M."/>
            <person name="Sano R."/>
            <person name="Sawa S."/>
            <person name="Schmid M.W."/>
            <person name="Shirakawa M."/>
            <person name="Solano R."/>
            <person name="Spunde A."/>
            <person name="Suetsugu N."/>
            <person name="Sugano S."/>
            <person name="Sugiyama A."/>
            <person name="Sun R."/>
            <person name="Suzuki Y."/>
            <person name="Takenaka M."/>
            <person name="Takezawa D."/>
            <person name="Tomogane H."/>
            <person name="Tsuzuki M."/>
            <person name="Ueda T."/>
            <person name="Umeda M."/>
            <person name="Ward J.M."/>
            <person name="Watanabe Y."/>
            <person name="Yazaki K."/>
            <person name="Yokoyama R."/>
            <person name="Yoshitake Y."/>
            <person name="Yotsui I."/>
            <person name="Zachgo S."/>
            <person name="Schmutz J."/>
        </authorList>
    </citation>
    <scope>NUCLEOTIDE SEQUENCE [LARGE SCALE GENOMIC DNA]</scope>
    <source>
        <strain evidence="3">Tak-1</strain>
    </source>
</reference>
<dbReference type="Gene3D" id="3.80.10.10">
    <property type="entry name" value="Ribonuclease Inhibitor"/>
    <property type="match status" value="2"/>
</dbReference>
<protein>
    <submittedName>
        <fullName evidence="2">Uncharacterized protein</fullName>
    </submittedName>
</protein>